<reference evidence="2" key="1">
    <citation type="journal article" date="2016" name="Nat. Biotechnol.">
        <title>Sequencing wild and cultivated cassava and related species reveals extensive interspecific hybridization and genetic diversity.</title>
        <authorList>
            <person name="Bredeson J.V."/>
            <person name="Lyons J.B."/>
            <person name="Prochnik S.E."/>
            <person name="Wu G.A."/>
            <person name="Ha C.M."/>
            <person name="Edsinger-Gonzales E."/>
            <person name="Grimwood J."/>
            <person name="Schmutz J."/>
            <person name="Rabbi I.Y."/>
            <person name="Egesi C."/>
            <person name="Nauluvula P."/>
            <person name="Lebot V."/>
            <person name="Ndunguru J."/>
            <person name="Mkamilo G."/>
            <person name="Bart R.S."/>
            <person name="Setter T.L."/>
            <person name="Gleadow R.M."/>
            <person name="Kulakow P."/>
            <person name="Ferguson M.E."/>
            <person name="Rounsley S."/>
            <person name="Rokhsar D.S."/>
        </authorList>
    </citation>
    <scope>NUCLEOTIDE SEQUENCE [LARGE SCALE GENOMIC DNA]</scope>
    <source>
        <strain evidence="2">cv. AM560-2</strain>
    </source>
</reference>
<sequence>MFTRNTIPAAMDSPSTLKRRVLHACQPALHGRWVARPSGLCIFLVTVDGWHCRDKQACRRREKGVTNRWIAIPFTNPVGNRVFDCRVSLVGNTLSPCDGQRRRLLESWQRWLIFRRAAGWRLGVPPEEEDALITILPLELKLK</sequence>
<name>A0ACB7HSY9_MANES</name>
<comment type="caution">
    <text evidence="1">The sequence shown here is derived from an EMBL/GenBank/DDBJ whole genome shotgun (WGS) entry which is preliminary data.</text>
</comment>
<gene>
    <name evidence="1" type="ORF">MANES_04G055144v8</name>
</gene>
<proteinExistence type="predicted"/>
<dbReference type="Proteomes" id="UP000091857">
    <property type="component" value="Chromosome 4"/>
</dbReference>
<evidence type="ECO:0000313" key="1">
    <source>
        <dbReference type="EMBL" id="KAG8655632.1"/>
    </source>
</evidence>
<protein>
    <submittedName>
        <fullName evidence="1">Uncharacterized protein</fullName>
    </submittedName>
</protein>
<accession>A0ACB7HSY9</accession>
<evidence type="ECO:0000313" key="2">
    <source>
        <dbReference type="Proteomes" id="UP000091857"/>
    </source>
</evidence>
<organism evidence="1 2">
    <name type="scientific">Manihot esculenta</name>
    <name type="common">Cassava</name>
    <name type="synonym">Jatropha manihot</name>
    <dbReference type="NCBI Taxonomy" id="3983"/>
    <lineage>
        <taxon>Eukaryota</taxon>
        <taxon>Viridiplantae</taxon>
        <taxon>Streptophyta</taxon>
        <taxon>Embryophyta</taxon>
        <taxon>Tracheophyta</taxon>
        <taxon>Spermatophyta</taxon>
        <taxon>Magnoliopsida</taxon>
        <taxon>eudicotyledons</taxon>
        <taxon>Gunneridae</taxon>
        <taxon>Pentapetalae</taxon>
        <taxon>rosids</taxon>
        <taxon>fabids</taxon>
        <taxon>Malpighiales</taxon>
        <taxon>Euphorbiaceae</taxon>
        <taxon>Crotonoideae</taxon>
        <taxon>Manihoteae</taxon>
        <taxon>Manihot</taxon>
    </lineage>
</organism>
<keyword evidence="2" id="KW-1185">Reference proteome</keyword>
<dbReference type="EMBL" id="CM004390">
    <property type="protein sequence ID" value="KAG8655632.1"/>
    <property type="molecule type" value="Genomic_DNA"/>
</dbReference>